<dbReference type="Gene3D" id="1.10.490.10">
    <property type="entry name" value="Globins"/>
    <property type="match status" value="1"/>
</dbReference>
<feature type="domain" description="Globin" evidence="8">
    <location>
        <begin position="2"/>
        <end position="142"/>
    </location>
</feature>
<evidence type="ECO:0000259" key="8">
    <source>
        <dbReference type="PROSITE" id="PS01033"/>
    </source>
</evidence>
<dbReference type="Proteomes" id="UP001181693">
    <property type="component" value="Unassembled WGS sequence"/>
</dbReference>
<dbReference type="InterPro" id="IPR002339">
    <property type="entry name" value="Hemoglobin_pi"/>
</dbReference>
<dbReference type="PANTHER" id="PTHR11442">
    <property type="entry name" value="HEMOGLOBIN FAMILY MEMBER"/>
    <property type="match status" value="1"/>
</dbReference>
<dbReference type="GO" id="GO:0031720">
    <property type="term" value="F:haptoglobin binding"/>
    <property type="evidence" value="ECO:0007669"/>
    <property type="project" value="TreeGrafter"/>
</dbReference>
<keyword evidence="4 7" id="KW-0561">Oxygen transport</keyword>
<dbReference type="InterPro" id="IPR002338">
    <property type="entry name" value="Hemoglobin_a-typ"/>
</dbReference>
<name>A0AAV3A0W7_PYXAD</name>
<evidence type="ECO:0000256" key="7">
    <source>
        <dbReference type="RuleBase" id="RU000356"/>
    </source>
</evidence>
<evidence type="ECO:0000256" key="5">
    <source>
        <dbReference type="ARBA" id="ARBA00022723"/>
    </source>
</evidence>
<evidence type="ECO:0000256" key="6">
    <source>
        <dbReference type="ARBA" id="ARBA00023004"/>
    </source>
</evidence>
<keyword evidence="10" id="KW-1185">Reference proteome</keyword>
<dbReference type="GO" id="GO:0005506">
    <property type="term" value="F:iron ion binding"/>
    <property type="evidence" value="ECO:0007669"/>
    <property type="project" value="InterPro"/>
</dbReference>
<dbReference type="AlphaFoldDB" id="A0AAV3A0W7"/>
<evidence type="ECO:0000256" key="1">
    <source>
        <dbReference type="ARBA" id="ARBA00008705"/>
    </source>
</evidence>
<dbReference type="EMBL" id="DYDO01000008">
    <property type="protein sequence ID" value="DBA20203.1"/>
    <property type="molecule type" value="Genomic_DNA"/>
</dbReference>
<keyword evidence="5" id="KW-0479">Metal-binding</keyword>
<sequence>MTFSEAEKAAITSLWSKISGHADDIGAEALERLLIVFPQSKTYFSHFDLSHGSADLRRHGGSVMSAIGKAAQHLGDIDHALSGPSDFPAQDLMVDPDNFRLLSQSIQVTLAAHFPKEFYATTNAAWDKFLDAFFTALIFKYR</sequence>
<gene>
    <name evidence="9" type="ORF">GDO54_015918</name>
</gene>
<dbReference type="CDD" id="cd08927">
    <property type="entry name" value="Hb-alpha-like"/>
    <property type="match status" value="1"/>
</dbReference>
<dbReference type="SUPFAM" id="SSF46458">
    <property type="entry name" value="Globin-like"/>
    <property type="match status" value="1"/>
</dbReference>
<dbReference type="GO" id="GO:0004601">
    <property type="term" value="F:peroxidase activity"/>
    <property type="evidence" value="ECO:0007669"/>
    <property type="project" value="TreeGrafter"/>
</dbReference>
<protein>
    <recommendedName>
        <fullName evidence="8">Globin domain-containing protein</fullName>
    </recommendedName>
</protein>
<dbReference type="GO" id="GO:0005833">
    <property type="term" value="C:hemoglobin complex"/>
    <property type="evidence" value="ECO:0007669"/>
    <property type="project" value="InterPro"/>
</dbReference>
<dbReference type="PRINTS" id="PR00815">
    <property type="entry name" value="PIHAEM"/>
</dbReference>
<dbReference type="GO" id="GO:0042744">
    <property type="term" value="P:hydrogen peroxide catabolic process"/>
    <property type="evidence" value="ECO:0007669"/>
    <property type="project" value="TreeGrafter"/>
</dbReference>
<dbReference type="InterPro" id="IPR009050">
    <property type="entry name" value="Globin-like_sf"/>
</dbReference>
<comment type="similarity">
    <text evidence="1 7">Belongs to the globin family.</text>
</comment>
<dbReference type="GO" id="GO:0043177">
    <property type="term" value="F:organic acid binding"/>
    <property type="evidence" value="ECO:0007669"/>
    <property type="project" value="TreeGrafter"/>
</dbReference>
<proteinExistence type="inferred from homology"/>
<dbReference type="GO" id="GO:0031838">
    <property type="term" value="C:haptoglobin-hemoglobin complex"/>
    <property type="evidence" value="ECO:0007669"/>
    <property type="project" value="TreeGrafter"/>
</dbReference>
<evidence type="ECO:0000313" key="9">
    <source>
        <dbReference type="EMBL" id="DBA20203.1"/>
    </source>
</evidence>
<keyword evidence="6" id="KW-0408">Iron</keyword>
<dbReference type="GO" id="GO:0072562">
    <property type="term" value="C:blood microparticle"/>
    <property type="evidence" value="ECO:0007669"/>
    <property type="project" value="TreeGrafter"/>
</dbReference>
<evidence type="ECO:0000256" key="2">
    <source>
        <dbReference type="ARBA" id="ARBA00022448"/>
    </source>
</evidence>
<dbReference type="GO" id="GO:0005344">
    <property type="term" value="F:oxygen carrier activity"/>
    <property type="evidence" value="ECO:0007669"/>
    <property type="project" value="UniProtKB-KW"/>
</dbReference>
<dbReference type="InterPro" id="IPR000971">
    <property type="entry name" value="Globin"/>
</dbReference>
<dbReference type="InterPro" id="IPR050056">
    <property type="entry name" value="Hemoglobin_oxygen_transport"/>
</dbReference>
<reference evidence="9" key="1">
    <citation type="thesis" date="2020" institute="ProQuest LLC" country="789 East Eisenhower Parkway, Ann Arbor, MI, USA">
        <title>Comparative Genomics and Chromosome Evolution.</title>
        <authorList>
            <person name="Mudd A.B."/>
        </authorList>
    </citation>
    <scope>NUCLEOTIDE SEQUENCE</scope>
    <source>
        <strain evidence="9">1538</strain>
        <tissue evidence="9">Blood</tissue>
    </source>
</reference>
<dbReference type="GO" id="GO:0019825">
    <property type="term" value="F:oxygen binding"/>
    <property type="evidence" value="ECO:0007669"/>
    <property type="project" value="InterPro"/>
</dbReference>
<keyword evidence="2 7" id="KW-0813">Transport</keyword>
<comment type="caution">
    <text evidence="9">The sequence shown here is derived from an EMBL/GenBank/DDBJ whole genome shotgun (WGS) entry which is preliminary data.</text>
</comment>
<dbReference type="PRINTS" id="PR00612">
    <property type="entry name" value="ALPHAHAEM"/>
</dbReference>
<dbReference type="GO" id="GO:0020037">
    <property type="term" value="F:heme binding"/>
    <property type="evidence" value="ECO:0007669"/>
    <property type="project" value="InterPro"/>
</dbReference>
<dbReference type="PROSITE" id="PS01033">
    <property type="entry name" value="GLOBIN"/>
    <property type="match status" value="1"/>
</dbReference>
<organism evidence="9 10">
    <name type="scientific">Pyxicephalus adspersus</name>
    <name type="common">African bullfrog</name>
    <dbReference type="NCBI Taxonomy" id="30357"/>
    <lineage>
        <taxon>Eukaryota</taxon>
        <taxon>Metazoa</taxon>
        <taxon>Chordata</taxon>
        <taxon>Craniata</taxon>
        <taxon>Vertebrata</taxon>
        <taxon>Euteleostomi</taxon>
        <taxon>Amphibia</taxon>
        <taxon>Batrachia</taxon>
        <taxon>Anura</taxon>
        <taxon>Neobatrachia</taxon>
        <taxon>Ranoidea</taxon>
        <taxon>Pyxicephalidae</taxon>
        <taxon>Pyxicephalinae</taxon>
        <taxon>Pyxicephalus</taxon>
    </lineage>
</organism>
<dbReference type="InterPro" id="IPR012292">
    <property type="entry name" value="Globin/Proto"/>
</dbReference>
<evidence type="ECO:0000256" key="3">
    <source>
        <dbReference type="ARBA" id="ARBA00022617"/>
    </source>
</evidence>
<dbReference type="FunFam" id="1.10.490.10:FF:000002">
    <property type="entry name" value="Hemoglobin subunit alpha"/>
    <property type="match status" value="1"/>
</dbReference>
<evidence type="ECO:0000313" key="10">
    <source>
        <dbReference type="Proteomes" id="UP001181693"/>
    </source>
</evidence>
<dbReference type="Pfam" id="PF00042">
    <property type="entry name" value="Globin"/>
    <property type="match status" value="1"/>
</dbReference>
<dbReference type="PANTHER" id="PTHR11442:SF41">
    <property type="entry name" value="HEMOGLOBIN SUBUNIT ZETA"/>
    <property type="match status" value="1"/>
</dbReference>
<accession>A0AAV3A0W7</accession>
<evidence type="ECO:0000256" key="4">
    <source>
        <dbReference type="ARBA" id="ARBA00022621"/>
    </source>
</evidence>
<keyword evidence="3 7" id="KW-0349">Heme</keyword>